<dbReference type="Gene3D" id="3.30.310.100">
    <property type="entry name" value="YugN-like"/>
    <property type="match status" value="1"/>
</dbReference>
<dbReference type="InterPro" id="IPR014967">
    <property type="entry name" value="Uncharacterised_YugN-like"/>
</dbReference>
<dbReference type="RefSeq" id="WP_184249631.1">
    <property type="nucleotide sequence ID" value="NZ_BAAACU010000015.1"/>
</dbReference>
<gene>
    <name evidence="1" type="ORF">GGQ92_002625</name>
</gene>
<accession>A0A841RR19</accession>
<organism evidence="1 2">
    <name type="scientific">Gracilibacillus halotolerans</name>
    <dbReference type="NCBI Taxonomy" id="74386"/>
    <lineage>
        <taxon>Bacteria</taxon>
        <taxon>Bacillati</taxon>
        <taxon>Bacillota</taxon>
        <taxon>Bacilli</taxon>
        <taxon>Bacillales</taxon>
        <taxon>Bacillaceae</taxon>
        <taxon>Gracilibacillus</taxon>
    </lineage>
</organism>
<dbReference type="AlphaFoldDB" id="A0A841RR19"/>
<dbReference type="Proteomes" id="UP000572212">
    <property type="component" value="Unassembled WGS sequence"/>
</dbReference>
<proteinExistence type="predicted"/>
<dbReference type="InterPro" id="IPR036491">
    <property type="entry name" value="YugN-like_sf"/>
</dbReference>
<comment type="caution">
    <text evidence="1">The sequence shown here is derived from an EMBL/GenBank/DDBJ whole genome shotgun (WGS) entry which is preliminary data.</text>
</comment>
<dbReference type="EMBL" id="JACHON010000017">
    <property type="protein sequence ID" value="MBB6513806.1"/>
    <property type="molecule type" value="Genomic_DNA"/>
</dbReference>
<evidence type="ECO:0008006" key="3">
    <source>
        <dbReference type="Google" id="ProtNLM"/>
    </source>
</evidence>
<dbReference type="SUPFAM" id="SSF160755">
    <property type="entry name" value="YugN-like"/>
    <property type="match status" value="1"/>
</dbReference>
<keyword evidence="2" id="KW-1185">Reference proteome</keyword>
<reference evidence="1 2" key="1">
    <citation type="submission" date="2020-08" db="EMBL/GenBank/DDBJ databases">
        <title>Genomic Encyclopedia of Type Strains, Phase IV (KMG-IV): sequencing the most valuable type-strain genomes for metagenomic binning, comparative biology and taxonomic classification.</title>
        <authorList>
            <person name="Goeker M."/>
        </authorList>
    </citation>
    <scope>NUCLEOTIDE SEQUENCE [LARGE SCALE GENOMIC DNA]</scope>
    <source>
        <strain evidence="1 2">DSM 11805</strain>
    </source>
</reference>
<sequence length="135" mass="15643">MLKLQTAIEGKRANFGDAWRLFKSHGFFFCHNFDYDQGKFDSLLHRDGPESIYIRVPFFVVQGELDQRSAYIEFGQPYVIKHIVNFGLDWDENSLLTATGLNQFQKPLDKDANIVDKSRWAEAGEQQVERVAQLL</sequence>
<evidence type="ECO:0000313" key="2">
    <source>
        <dbReference type="Proteomes" id="UP000572212"/>
    </source>
</evidence>
<protein>
    <recommendedName>
        <fullName evidence="3">YugN-like family protein</fullName>
    </recommendedName>
</protein>
<evidence type="ECO:0000313" key="1">
    <source>
        <dbReference type="EMBL" id="MBB6513806.1"/>
    </source>
</evidence>
<name>A0A841RR19_9BACI</name>
<dbReference type="Pfam" id="PF08868">
    <property type="entry name" value="YugN"/>
    <property type="match status" value="1"/>
</dbReference>